<dbReference type="Pfam" id="PF18962">
    <property type="entry name" value="Por_Secre_tail"/>
    <property type="match status" value="1"/>
</dbReference>
<evidence type="ECO:0000259" key="3">
    <source>
        <dbReference type="Pfam" id="PF18962"/>
    </source>
</evidence>
<dbReference type="InterPro" id="IPR026444">
    <property type="entry name" value="Secre_tail"/>
</dbReference>
<comment type="caution">
    <text evidence="4">The sequence shown here is derived from an EMBL/GenBank/DDBJ whole genome shotgun (WGS) entry which is preliminary data.</text>
</comment>
<dbReference type="Proteomes" id="UP001595953">
    <property type="component" value="Unassembled WGS sequence"/>
</dbReference>
<keyword evidence="1 2" id="KW-0732">Signal</keyword>
<sequence length="286" mass="30910">MKNITLKISAFLCLTMFVLQVHAQECPDLWLAPGVYKIATCNLAGGELYMTINGGTGQLEWAAEITTAPADATQLWTVTDHRMPASAGYVEITADLTSLGAGPWTMIVDQSTYDGTGLDPEVRINARPGDPISDTMDPNYEYDQFQRRKASGWTGTGNNALFAKPPGQGNLRYSVVPTAAGDQVLFQNSGTISNLRYILVSTLSTADFDKSSIFVSNPVNDELTIKGLTPNVKDVNIYSILGKQIMSIKVDGSSTLNMDVSTLTSGLYIVKMVGDNGSYSKKIIKE</sequence>
<name>A0ABV9N460_9FLAO</name>
<gene>
    <name evidence="4" type="ORF">ACFO5O_08020</name>
</gene>
<organism evidence="4 5">
    <name type="scientific">Geojedonia litorea</name>
    <dbReference type="NCBI Taxonomy" id="1268269"/>
    <lineage>
        <taxon>Bacteria</taxon>
        <taxon>Pseudomonadati</taxon>
        <taxon>Bacteroidota</taxon>
        <taxon>Flavobacteriia</taxon>
        <taxon>Flavobacteriales</taxon>
        <taxon>Flavobacteriaceae</taxon>
        <taxon>Geojedonia</taxon>
    </lineage>
</organism>
<proteinExistence type="predicted"/>
<accession>A0ABV9N460</accession>
<feature type="signal peptide" evidence="2">
    <location>
        <begin position="1"/>
        <end position="23"/>
    </location>
</feature>
<evidence type="ECO:0000313" key="4">
    <source>
        <dbReference type="EMBL" id="MFC4722264.1"/>
    </source>
</evidence>
<feature type="chain" id="PRO_5047539708" evidence="2">
    <location>
        <begin position="24"/>
        <end position="286"/>
    </location>
</feature>
<evidence type="ECO:0000256" key="1">
    <source>
        <dbReference type="ARBA" id="ARBA00022729"/>
    </source>
</evidence>
<dbReference type="RefSeq" id="WP_387962625.1">
    <property type="nucleotide sequence ID" value="NZ_JBHSGP010000013.1"/>
</dbReference>
<dbReference type="NCBIfam" id="TIGR04183">
    <property type="entry name" value="Por_Secre_tail"/>
    <property type="match status" value="1"/>
</dbReference>
<feature type="domain" description="Secretion system C-terminal sorting" evidence="3">
    <location>
        <begin position="217"/>
        <end position="284"/>
    </location>
</feature>
<keyword evidence="5" id="KW-1185">Reference proteome</keyword>
<evidence type="ECO:0000256" key="2">
    <source>
        <dbReference type="SAM" id="SignalP"/>
    </source>
</evidence>
<protein>
    <submittedName>
        <fullName evidence="4">T9SS type A sorting domain-containing protein</fullName>
    </submittedName>
</protein>
<dbReference type="EMBL" id="JBHSGP010000013">
    <property type="protein sequence ID" value="MFC4722264.1"/>
    <property type="molecule type" value="Genomic_DNA"/>
</dbReference>
<reference evidence="5" key="1">
    <citation type="journal article" date="2019" name="Int. J. Syst. Evol. Microbiol.">
        <title>The Global Catalogue of Microorganisms (GCM) 10K type strain sequencing project: providing services to taxonomists for standard genome sequencing and annotation.</title>
        <authorList>
            <consortium name="The Broad Institute Genomics Platform"/>
            <consortium name="The Broad Institute Genome Sequencing Center for Infectious Disease"/>
            <person name="Wu L."/>
            <person name="Ma J."/>
        </authorList>
    </citation>
    <scope>NUCLEOTIDE SEQUENCE [LARGE SCALE GENOMIC DNA]</scope>
    <source>
        <strain evidence="5">CCUG 63682</strain>
    </source>
</reference>
<evidence type="ECO:0000313" key="5">
    <source>
        <dbReference type="Proteomes" id="UP001595953"/>
    </source>
</evidence>